<dbReference type="Proteomes" id="UP001497416">
    <property type="component" value="Unassembled WGS sequence"/>
</dbReference>
<feature type="coiled-coil region" evidence="1">
    <location>
        <begin position="82"/>
        <end position="109"/>
    </location>
</feature>
<evidence type="ECO:0000313" key="2">
    <source>
        <dbReference type="EMBL" id="CAL2078040.1"/>
    </source>
</evidence>
<comment type="caution">
    <text evidence="2">The sequence shown here is derived from an EMBL/GenBank/DDBJ whole genome shotgun (WGS) entry which is preliminary data.</text>
</comment>
<dbReference type="EMBL" id="CAXIXY010000003">
    <property type="protein sequence ID" value="CAL2078040.1"/>
    <property type="molecule type" value="Genomic_DNA"/>
</dbReference>
<sequence length="118" mass="14754">MSFKVQIENELHKNYWKVILIDSLNEWWEDEHWQIQWKYHMGEQIYIQFINDFEDTLRIREINAIRNLNDKNSIITSICMNKRKFNEKLKEFISEIEEYRKSNENKNIRKIKRNRTSE</sequence>
<keyword evidence="1" id="KW-0175">Coiled coil</keyword>
<organism evidence="2 3">
    <name type="scientific">Tenacibaculum platacis</name>
    <dbReference type="NCBI Taxonomy" id="3137852"/>
    <lineage>
        <taxon>Bacteria</taxon>
        <taxon>Pseudomonadati</taxon>
        <taxon>Bacteroidota</taxon>
        <taxon>Flavobacteriia</taxon>
        <taxon>Flavobacteriales</taxon>
        <taxon>Flavobacteriaceae</taxon>
        <taxon>Tenacibaculum</taxon>
    </lineage>
</organism>
<dbReference type="RefSeq" id="WP_348710258.1">
    <property type="nucleotide sequence ID" value="NZ_CAXIXY010000003.1"/>
</dbReference>
<protein>
    <submittedName>
        <fullName evidence="2">Uncharacterized protein</fullName>
    </submittedName>
</protein>
<evidence type="ECO:0000256" key="1">
    <source>
        <dbReference type="SAM" id="Coils"/>
    </source>
</evidence>
<evidence type="ECO:0000313" key="3">
    <source>
        <dbReference type="Proteomes" id="UP001497416"/>
    </source>
</evidence>
<proteinExistence type="predicted"/>
<accession>A0ABM9NT64</accession>
<gene>
    <name evidence="2" type="ORF">T190607A01A_10629</name>
</gene>
<name>A0ABM9NT64_9FLAO</name>
<keyword evidence="3" id="KW-1185">Reference proteome</keyword>
<reference evidence="2 3" key="1">
    <citation type="submission" date="2024-05" db="EMBL/GenBank/DDBJ databases">
        <authorList>
            <person name="Duchaud E."/>
        </authorList>
    </citation>
    <scope>NUCLEOTIDE SEQUENCE [LARGE SCALE GENOMIC DNA]</scope>
    <source>
        <strain evidence="2">Ena-SAMPLE-TAB-13-05-2024-13:56:06:370-140302</strain>
    </source>
</reference>